<evidence type="ECO:0000313" key="4">
    <source>
        <dbReference type="EMBL" id="EDM77159.1"/>
    </source>
</evidence>
<dbReference type="PROSITE" id="PS51257">
    <property type="entry name" value="PROKAR_LIPOPROTEIN"/>
    <property type="match status" value="1"/>
</dbReference>
<keyword evidence="1" id="KW-1015">Disulfide bond</keyword>
<dbReference type="GO" id="GO:0005507">
    <property type="term" value="F:copper ion binding"/>
    <property type="evidence" value="ECO:0007669"/>
    <property type="project" value="InterPro"/>
</dbReference>
<dbReference type="InterPro" id="IPR036939">
    <property type="entry name" value="Cu2_ascorb_mOase_N_sf"/>
</dbReference>
<gene>
    <name evidence="4" type="ORF">PPSIR1_30791</name>
</gene>
<evidence type="ECO:0000256" key="2">
    <source>
        <dbReference type="SAM" id="MobiDB-lite"/>
    </source>
</evidence>
<evidence type="ECO:0000256" key="3">
    <source>
        <dbReference type="SAM" id="SignalP"/>
    </source>
</evidence>
<protein>
    <submittedName>
        <fullName evidence="4">Uncharacterized protein</fullName>
    </submittedName>
</protein>
<keyword evidence="5" id="KW-1185">Reference proteome</keyword>
<dbReference type="eggNOG" id="COG2010">
    <property type="taxonomic scope" value="Bacteria"/>
</dbReference>
<evidence type="ECO:0000313" key="5">
    <source>
        <dbReference type="Proteomes" id="UP000005801"/>
    </source>
</evidence>
<proteinExistence type="predicted"/>
<dbReference type="Proteomes" id="UP000005801">
    <property type="component" value="Unassembled WGS sequence"/>
</dbReference>
<sequence length="485" mass="52042">MNLRASKLRLAHVALALASASLAVACTSPPDGDGDGDGQDEVGEDEDGTDDAADQSEDEGGEDLRPNWHQDVAPLVAEACGGCHLAGGIAPFSLEDYASASPWAGLMADAVEDRRMPPWHAAETDECEPVAPYRHDPRLSDEQITMLRDWSELGAPEGDPELAAPLPEPPLLELANPTTTVLNPTPVEVEAQGNVLDFTHCLSFDPGNDEEVYLDGLQVVPGNRKVLHHVLMYVDESAESASWEGGVKYDCGGGSGLSGSAPLVGAWVPGSLPIETPDGVAVPLPAGARIVYNVHYHATGAGPETDMNTGLALRWTDQAPEYTALFALIGAPGIGDPLTGLLHIPPYAEGHVEEYEWPVEVNGQGIPAILDVRVWTVAAHMHKVGVDMRVWVEDGQGEDHCLVHTPSWDFNWQRFYTYDQPIEDDYRITNGDVVRLRCEYDNTLDNPGVVSALSELGLTEPIDVFVGEGTLDEMCLAAVGVGYKF</sequence>
<feature type="compositionally biased region" description="Acidic residues" evidence="2">
    <location>
        <begin position="32"/>
        <end position="61"/>
    </location>
</feature>
<dbReference type="Gene3D" id="2.60.120.230">
    <property type="match status" value="1"/>
</dbReference>
<organism evidence="4 5">
    <name type="scientific">Plesiocystis pacifica SIR-1</name>
    <dbReference type="NCBI Taxonomy" id="391625"/>
    <lineage>
        <taxon>Bacteria</taxon>
        <taxon>Pseudomonadati</taxon>
        <taxon>Myxococcota</taxon>
        <taxon>Polyangia</taxon>
        <taxon>Nannocystales</taxon>
        <taxon>Nannocystaceae</taxon>
        <taxon>Plesiocystis</taxon>
    </lineage>
</organism>
<dbReference type="OrthoDB" id="258766at2"/>
<reference evidence="4 5" key="1">
    <citation type="submission" date="2007-06" db="EMBL/GenBank/DDBJ databases">
        <authorList>
            <person name="Shimkets L."/>
            <person name="Ferriera S."/>
            <person name="Johnson J."/>
            <person name="Kravitz S."/>
            <person name="Beeson K."/>
            <person name="Sutton G."/>
            <person name="Rogers Y.-H."/>
            <person name="Friedman R."/>
            <person name="Frazier M."/>
            <person name="Venter J.C."/>
        </authorList>
    </citation>
    <scope>NUCLEOTIDE SEQUENCE [LARGE SCALE GENOMIC DNA]</scope>
    <source>
        <strain evidence="4 5">SIR-1</strain>
    </source>
</reference>
<accession>A6GAH1</accession>
<dbReference type="EMBL" id="ABCS01000051">
    <property type="protein sequence ID" value="EDM77159.1"/>
    <property type="molecule type" value="Genomic_DNA"/>
</dbReference>
<dbReference type="GO" id="GO:0016715">
    <property type="term" value="F:oxidoreductase activity, acting on paired donors, with incorporation or reduction of molecular oxygen, reduced ascorbate as one donor, and incorporation of one atom of oxygen"/>
    <property type="evidence" value="ECO:0007669"/>
    <property type="project" value="InterPro"/>
</dbReference>
<feature type="chain" id="PRO_5002697241" evidence="3">
    <location>
        <begin position="26"/>
        <end position="485"/>
    </location>
</feature>
<dbReference type="RefSeq" id="WP_006973713.1">
    <property type="nucleotide sequence ID" value="NZ_ABCS01000051.1"/>
</dbReference>
<dbReference type="Gene3D" id="2.60.120.310">
    <property type="entry name" value="Copper type II, ascorbate-dependent monooxygenase, N-terminal domain"/>
    <property type="match status" value="1"/>
</dbReference>
<keyword evidence="3" id="KW-0732">Signal</keyword>
<feature type="region of interest" description="Disordered" evidence="2">
    <location>
        <begin position="27"/>
        <end position="67"/>
    </location>
</feature>
<evidence type="ECO:0000256" key="1">
    <source>
        <dbReference type="ARBA" id="ARBA00023157"/>
    </source>
</evidence>
<dbReference type="InterPro" id="IPR008977">
    <property type="entry name" value="PHM/PNGase_F_dom_sf"/>
</dbReference>
<dbReference type="InterPro" id="IPR014784">
    <property type="entry name" value="Cu2_ascorb_mOase-like_C"/>
</dbReference>
<dbReference type="STRING" id="391625.PPSIR1_30791"/>
<feature type="signal peptide" evidence="3">
    <location>
        <begin position="1"/>
        <end position="25"/>
    </location>
</feature>
<comment type="caution">
    <text evidence="4">The sequence shown here is derived from an EMBL/GenBank/DDBJ whole genome shotgun (WGS) entry which is preliminary data.</text>
</comment>
<dbReference type="SUPFAM" id="SSF49742">
    <property type="entry name" value="PHM/PNGase F"/>
    <property type="match status" value="2"/>
</dbReference>
<dbReference type="AlphaFoldDB" id="A6GAH1"/>
<name>A6GAH1_9BACT</name>